<dbReference type="GO" id="GO:0016627">
    <property type="term" value="F:oxidoreductase activity, acting on the CH-CH group of donors"/>
    <property type="evidence" value="ECO:0007669"/>
    <property type="project" value="TreeGrafter"/>
</dbReference>
<proteinExistence type="predicted"/>
<name>A0A4R6JYE7_9ACTN</name>
<evidence type="ECO:0000313" key="4">
    <source>
        <dbReference type="Proteomes" id="UP000294901"/>
    </source>
</evidence>
<keyword evidence="1" id="KW-0560">Oxidoreductase</keyword>
<dbReference type="Proteomes" id="UP000294901">
    <property type="component" value="Unassembled WGS sequence"/>
</dbReference>
<dbReference type="GO" id="GO:0005829">
    <property type="term" value="C:cytosol"/>
    <property type="evidence" value="ECO:0007669"/>
    <property type="project" value="TreeGrafter"/>
</dbReference>
<dbReference type="Pfam" id="PF01243">
    <property type="entry name" value="PNPOx_N"/>
    <property type="match status" value="1"/>
</dbReference>
<dbReference type="Gene3D" id="2.30.110.10">
    <property type="entry name" value="Electron Transport, Fmn-binding Protein, Chain A"/>
    <property type="match status" value="1"/>
</dbReference>
<feature type="domain" description="Pyridoxamine 5'-phosphate oxidase N-terminal" evidence="2">
    <location>
        <begin position="12"/>
        <end position="109"/>
    </location>
</feature>
<sequence>MTNLDEPDASLAPHARELLESNRYLTLGTVSPDGRPWTSPVYFSWSAEGGMWEFYWVSSAEAQHSLNLLDRPAVSISVFDSTVPAYHGRAVYAVGEAREVPLEDLDEALPHYPGPPSRGGAALTRSDVTGDEPWRFYQAGASELWVLCPREPRQACPLHGLAVDHRARVL</sequence>
<dbReference type="InterPro" id="IPR052019">
    <property type="entry name" value="F420H2_bilvrd_red/Heme_oxyg"/>
</dbReference>
<dbReference type="SUPFAM" id="SSF50475">
    <property type="entry name" value="FMN-binding split barrel"/>
    <property type="match status" value="1"/>
</dbReference>
<dbReference type="InterPro" id="IPR012349">
    <property type="entry name" value="Split_barrel_FMN-bd"/>
</dbReference>
<reference evidence="3 4" key="1">
    <citation type="submission" date="2019-03" db="EMBL/GenBank/DDBJ databases">
        <title>Sequencing the genomes of 1000 actinobacteria strains.</title>
        <authorList>
            <person name="Klenk H.-P."/>
        </authorList>
    </citation>
    <scope>NUCLEOTIDE SEQUENCE [LARGE SCALE GENOMIC DNA]</scope>
    <source>
        <strain evidence="3 4">DSM 43805</strain>
    </source>
</reference>
<dbReference type="GO" id="GO:0070967">
    <property type="term" value="F:coenzyme F420 binding"/>
    <property type="evidence" value="ECO:0007669"/>
    <property type="project" value="TreeGrafter"/>
</dbReference>
<evidence type="ECO:0000313" key="3">
    <source>
        <dbReference type="EMBL" id="TDO40952.1"/>
    </source>
</evidence>
<comment type="caution">
    <text evidence="3">The sequence shown here is derived from an EMBL/GenBank/DDBJ whole genome shotgun (WGS) entry which is preliminary data.</text>
</comment>
<dbReference type="EMBL" id="SNWR01000001">
    <property type="protein sequence ID" value="TDO40952.1"/>
    <property type="molecule type" value="Genomic_DNA"/>
</dbReference>
<accession>A0A4R6JYE7</accession>
<dbReference type="OrthoDB" id="9788889at2"/>
<dbReference type="PANTHER" id="PTHR35176:SF6">
    <property type="entry name" value="HEME OXYGENASE HI_0854-RELATED"/>
    <property type="match status" value="1"/>
</dbReference>
<evidence type="ECO:0000259" key="2">
    <source>
        <dbReference type="Pfam" id="PF01243"/>
    </source>
</evidence>
<dbReference type="InterPro" id="IPR011576">
    <property type="entry name" value="Pyridox_Oxase_N"/>
</dbReference>
<organism evidence="3 4">
    <name type="scientific">Paractinoplanes brasiliensis</name>
    <dbReference type="NCBI Taxonomy" id="52695"/>
    <lineage>
        <taxon>Bacteria</taxon>
        <taxon>Bacillati</taxon>
        <taxon>Actinomycetota</taxon>
        <taxon>Actinomycetes</taxon>
        <taxon>Micromonosporales</taxon>
        <taxon>Micromonosporaceae</taxon>
        <taxon>Paractinoplanes</taxon>
    </lineage>
</organism>
<keyword evidence="4" id="KW-1185">Reference proteome</keyword>
<dbReference type="RefSeq" id="WP_133875058.1">
    <property type="nucleotide sequence ID" value="NZ_BOMD01000015.1"/>
</dbReference>
<evidence type="ECO:0000256" key="1">
    <source>
        <dbReference type="ARBA" id="ARBA00023002"/>
    </source>
</evidence>
<dbReference type="AlphaFoldDB" id="A0A4R6JYE7"/>
<dbReference type="PANTHER" id="PTHR35176">
    <property type="entry name" value="HEME OXYGENASE HI_0854-RELATED"/>
    <property type="match status" value="1"/>
</dbReference>
<protein>
    <submittedName>
        <fullName evidence="3">Pyridoxamine 5'-phosphate oxidase</fullName>
    </submittedName>
</protein>
<gene>
    <name evidence="3" type="ORF">C8E87_4673</name>
</gene>